<comment type="caution">
    <text evidence="1">The sequence shown here is derived from an EMBL/GenBank/DDBJ whole genome shotgun (WGS) entry which is preliminary data.</text>
</comment>
<reference evidence="1" key="1">
    <citation type="journal article" date="2014" name="Front. Microbiol.">
        <title>High frequency of phylogenetically diverse reductive dehalogenase-homologous genes in deep subseafloor sedimentary metagenomes.</title>
        <authorList>
            <person name="Kawai M."/>
            <person name="Futagami T."/>
            <person name="Toyoda A."/>
            <person name="Takaki Y."/>
            <person name="Nishi S."/>
            <person name="Hori S."/>
            <person name="Arai W."/>
            <person name="Tsubouchi T."/>
            <person name="Morono Y."/>
            <person name="Uchiyama I."/>
            <person name="Ito T."/>
            <person name="Fujiyama A."/>
            <person name="Inagaki F."/>
            <person name="Takami H."/>
        </authorList>
    </citation>
    <scope>NUCLEOTIDE SEQUENCE</scope>
    <source>
        <strain evidence="1">Expedition CK06-06</strain>
    </source>
</reference>
<accession>X1DT40</accession>
<evidence type="ECO:0000313" key="1">
    <source>
        <dbReference type="EMBL" id="GAH23327.1"/>
    </source>
</evidence>
<proteinExistence type="predicted"/>
<gene>
    <name evidence="1" type="ORF">S03H2_07365</name>
</gene>
<name>X1DT40_9ZZZZ</name>
<organism evidence="1">
    <name type="scientific">marine sediment metagenome</name>
    <dbReference type="NCBI Taxonomy" id="412755"/>
    <lineage>
        <taxon>unclassified sequences</taxon>
        <taxon>metagenomes</taxon>
        <taxon>ecological metagenomes</taxon>
    </lineage>
</organism>
<dbReference type="EMBL" id="BARU01003389">
    <property type="protein sequence ID" value="GAH23327.1"/>
    <property type="molecule type" value="Genomic_DNA"/>
</dbReference>
<dbReference type="AlphaFoldDB" id="X1DT40"/>
<feature type="non-terminal residue" evidence="1">
    <location>
        <position position="1"/>
    </location>
</feature>
<protein>
    <submittedName>
        <fullName evidence="1">Uncharacterized protein</fullName>
    </submittedName>
</protein>
<sequence length="228" mass="22805">AIYCPALAAAAGDNLFIKNISADSDFGSGDITTIGTFNAGAINAGIITLATLSLESGLITDFTGTISFGDEHLLTTGTFAATEITATNVVTGSSFITGGDIGVAADTDLLQLAANALTVNGTITSTGTPFITGGDIGIAADTDLLQLTDGALRVNGTIRAGEITGTSLIAGELEGDIGTGFDTDLLHLEAGTLTINGALIFVRSVPPAFQPIISFAAGSGKVMSPVFE</sequence>